<dbReference type="AlphaFoldDB" id="A0A8J2TQ61"/>
<protein>
    <recommendedName>
        <fullName evidence="2">SnoaL-like domain-containing protein</fullName>
    </recommendedName>
</protein>
<name>A0A8J2TQ61_9FLAO</name>
<reference evidence="3 4" key="1">
    <citation type="journal article" date="2014" name="Int. J. Syst. Evol. Microbiol.">
        <title>Complete genome sequence of Corynebacterium casei LMG S-19264T (=DSM 44701T), isolated from a smear-ripened cheese.</title>
        <authorList>
            <consortium name="US DOE Joint Genome Institute (JGI-PGF)"/>
            <person name="Walter F."/>
            <person name="Albersmeier A."/>
            <person name="Kalinowski J."/>
            <person name="Ruckert C."/>
        </authorList>
    </citation>
    <scope>NUCLEOTIDE SEQUENCE [LARGE SCALE GENOMIC DNA]</scope>
    <source>
        <strain evidence="3 4">CGMCC 1.15295</strain>
    </source>
</reference>
<organism evidence="3 4">
    <name type="scientific">Aquaticitalea lipolytica</name>
    <dbReference type="NCBI Taxonomy" id="1247562"/>
    <lineage>
        <taxon>Bacteria</taxon>
        <taxon>Pseudomonadati</taxon>
        <taxon>Bacteroidota</taxon>
        <taxon>Flavobacteriia</taxon>
        <taxon>Flavobacteriales</taxon>
        <taxon>Flavobacteriaceae</taxon>
        <taxon>Aquaticitalea</taxon>
    </lineage>
</organism>
<dbReference type="Pfam" id="PF12680">
    <property type="entry name" value="SnoaL_2"/>
    <property type="match status" value="1"/>
</dbReference>
<gene>
    <name evidence="3" type="ORF">GCM10011531_18310</name>
</gene>
<dbReference type="InterPro" id="IPR009959">
    <property type="entry name" value="Cyclase_SnoaL-like"/>
</dbReference>
<evidence type="ECO:0000259" key="2">
    <source>
        <dbReference type="Pfam" id="PF12680"/>
    </source>
</evidence>
<keyword evidence="1" id="KW-0732">Signal</keyword>
<evidence type="ECO:0000313" key="4">
    <source>
        <dbReference type="Proteomes" id="UP000598120"/>
    </source>
</evidence>
<comment type="caution">
    <text evidence="3">The sequence shown here is derived from an EMBL/GenBank/DDBJ whole genome shotgun (WGS) entry which is preliminary data.</text>
</comment>
<dbReference type="Gene3D" id="3.10.450.50">
    <property type="match status" value="2"/>
</dbReference>
<dbReference type="InterPro" id="IPR032710">
    <property type="entry name" value="NTF2-like_dom_sf"/>
</dbReference>
<evidence type="ECO:0000313" key="3">
    <source>
        <dbReference type="EMBL" id="GFZ87356.1"/>
    </source>
</evidence>
<feature type="domain" description="SnoaL-like" evidence="2">
    <location>
        <begin position="170"/>
        <end position="274"/>
    </location>
</feature>
<sequence>MKKLTLLLVIAFISLNSYAQKSNIDKDIKMYTQVWDDIVNKGKTDLINETHFDTNIIMVTSPENIVGIDAFKAYYQNFITGFSERTFTVKNIFGQGNQLVKHWHFTGKHTGDFFGIPATGNTVNIEGVTIAKMKNGKIAQEQDFLDNTLMMQQLGLVSNPENVGIIDSAYNNFSKGDVPAVLGLMDTNIIWYEAESNSLADGNPYKGPDAVLNGVFLRLGDKYEYFKLKDIELHDMSNNQVLATLRYDAKMKTTGETIDVQVAHLWTLKNGKIIGFQQYADTKKLADSEN</sequence>
<dbReference type="Proteomes" id="UP000598120">
    <property type="component" value="Unassembled WGS sequence"/>
</dbReference>
<dbReference type="InterPro" id="IPR037401">
    <property type="entry name" value="SnoaL-like"/>
</dbReference>
<dbReference type="GO" id="GO:0030638">
    <property type="term" value="P:polyketide metabolic process"/>
    <property type="evidence" value="ECO:0007669"/>
    <property type="project" value="InterPro"/>
</dbReference>
<keyword evidence="4" id="KW-1185">Reference proteome</keyword>
<accession>A0A8J2TQ61</accession>
<feature type="signal peptide" evidence="1">
    <location>
        <begin position="1"/>
        <end position="19"/>
    </location>
</feature>
<evidence type="ECO:0000256" key="1">
    <source>
        <dbReference type="SAM" id="SignalP"/>
    </source>
</evidence>
<dbReference type="PANTHER" id="PTHR38436">
    <property type="entry name" value="POLYKETIDE CYCLASE SNOAL-LIKE DOMAIN"/>
    <property type="match status" value="1"/>
</dbReference>
<feature type="chain" id="PRO_5035263744" description="SnoaL-like domain-containing protein" evidence="1">
    <location>
        <begin position="20"/>
        <end position="290"/>
    </location>
</feature>
<dbReference type="Pfam" id="PF07366">
    <property type="entry name" value="SnoaL"/>
    <property type="match status" value="1"/>
</dbReference>
<dbReference type="SUPFAM" id="SSF54427">
    <property type="entry name" value="NTF2-like"/>
    <property type="match status" value="2"/>
</dbReference>
<proteinExistence type="predicted"/>
<dbReference type="EMBL" id="BMIC01000003">
    <property type="protein sequence ID" value="GFZ87356.1"/>
    <property type="molecule type" value="Genomic_DNA"/>
</dbReference>
<dbReference type="PANTHER" id="PTHR38436:SF1">
    <property type="entry name" value="ESTER CYCLASE"/>
    <property type="match status" value="1"/>
</dbReference>
<dbReference type="RefSeq" id="WP_229660203.1">
    <property type="nucleotide sequence ID" value="NZ_BMIC01000003.1"/>
</dbReference>